<dbReference type="EMBL" id="MT143888">
    <property type="protein sequence ID" value="QJA43561.1"/>
    <property type="molecule type" value="Genomic_DNA"/>
</dbReference>
<protein>
    <submittedName>
        <fullName evidence="1">Uncharacterized protein</fullName>
    </submittedName>
</protein>
<dbReference type="AlphaFoldDB" id="A0A6H1Z7X6"/>
<organism evidence="1">
    <name type="scientific">viral metagenome</name>
    <dbReference type="NCBI Taxonomy" id="1070528"/>
    <lineage>
        <taxon>unclassified sequences</taxon>
        <taxon>metagenomes</taxon>
        <taxon>organismal metagenomes</taxon>
    </lineage>
</organism>
<accession>A0A6H1Z7X6</accession>
<name>A0A6H1Z7X6_9ZZZZ</name>
<reference evidence="1" key="1">
    <citation type="submission" date="2020-03" db="EMBL/GenBank/DDBJ databases">
        <title>The deep terrestrial virosphere.</title>
        <authorList>
            <person name="Holmfeldt K."/>
            <person name="Nilsson E."/>
            <person name="Simone D."/>
            <person name="Lopez-Fernandez M."/>
            <person name="Wu X."/>
            <person name="de Brujin I."/>
            <person name="Lundin D."/>
            <person name="Andersson A."/>
            <person name="Bertilsson S."/>
            <person name="Dopson M."/>
        </authorList>
    </citation>
    <scope>NUCLEOTIDE SEQUENCE</scope>
    <source>
        <strain evidence="2">MM171A00328</strain>
        <strain evidence="1">MM171B00216</strain>
    </source>
</reference>
<evidence type="ECO:0000313" key="1">
    <source>
        <dbReference type="EMBL" id="QJA43561.1"/>
    </source>
</evidence>
<sequence>MTESIWIEPRIAVIWWNPISWLLRLVDRRWDLVSDHGSEYYCYIIATRRNRRGVLRLKKEIGDD</sequence>
<gene>
    <name evidence="2" type="ORF">MM171A00328_0003</name>
    <name evidence="1" type="ORF">MM171B00216_0061</name>
</gene>
<dbReference type="EMBL" id="MT143698">
    <property type="protein sequence ID" value="QJB00638.1"/>
    <property type="molecule type" value="Genomic_DNA"/>
</dbReference>
<proteinExistence type="predicted"/>
<evidence type="ECO:0000313" key="2">
    <source>
        <dbReference type="EMBL" id="QJB00638.1"/>
    </source>
</evidence>